<dbReference type="PROSITE" id="PS50033">
    <property type="entry name" value="UBX"/>
    <property type="match status" value="1"/>
</dbReference>
<proteinExistence type="predicted"/>
<feature type="compositionally biased region" description="Polar residues" evidence="1">
    <location>
        <begin position="89"/>
        <end position="101"/>
    </location>
</feature>
<evidence type="ECO:0000313" key="4">
    <source>
        <dbReference type="Proteomes" id="UP000230750"/>
    </source>
</evidence>
<dbReference type="Gene3D" id="3.10.20.90">
    <property type="entry name" value="Phosphatidylinositol 3-kinase Catalytic Subunit, Chain A, domain 1"/>
    <property type="match status" value="1"/>
</dbReference>
<feature type="region of interest" description="Disordered" evidence="1">
    <location>
        <begin position="67"/>
        <end position="128"/>
    </location>
</feature>
<dbReference type="Proteomes" id="UP000230750">
    <property type="component" value="Unassembled WGS sequence"/>
</dbReference>
<gene>
    <name evidence="3" type="ORF">BSL78_16309</name>
</gene>
<dbReference type="SUPFAM" id="SSF54236">
    <property type="entry name" value="Ubiquitin-like"/>
    <property type="match status" value="1"/>
</dbReference>
<evidence type="ECO:0000259" key="2">
    <source>
        <dbReference type="PROSITE" id="PS50033"/>
    </source>
</evidence>
<sequence length="628" mass="69778">MTAEGSPNFTSAHSFENFLLSTPCAGHAILNCVAFDAQLDIIPPWDVEAKAGFNVCHPLYLVSKPGGTLPRQESDTSGLADTEAPSLSRPESGTQLKSPTMTHGALPGTKEGSDSANQTANAQVATSSRVSNDLLSEFGRFRQTPTLPARTIRTMRGKNAKTFTVHCVVIAENTTRLNSNKRKSIAEQTEEGTHKKVCFLLSMDCASFFARIREEFPILQDIDFKLFRCGSPTGGRQLEPLPANADHPQAIKDWKGLKRSCLYIRPVSESDAPTTSQSDAPTTSQSDAAATTSYRYVCQDCCGKKVTINCERCIQNREFKRGLDEDKRKDQESAFMLRRQQKRESFIQRLEELRQLRKERVRPEPDNGIALRIYLTNNRTISRKFNVDDDCKALFDFIGSQPESSMDFTLMIPSHRKSLTSAMQGKSLKDLGILVPTVIHVKWEEDNECELSDNEETSKDVVLSTKNPKRAVINAGTPSVSFSFPVEVISDNNHQLIPFGAVEHQHLLNSVLSEDHDDDESELPATSLTDEEDILTAFVDYEEGIPPLSPLEAPRSPEEFVLSDGDVQTPPRSPTPPPDFEGATQRYVIVSSFKVNILAAHFKGYLRKQSFMSVATVKDKHCIDQSQV</sequence>
<dbReference type="CDD" id="cd01767">
    <property type="entry name" value="UBX"/>
    <property type="match status" value="1"/>
</dbReference>
<name>A0A2G8KFQ9_STIJA</name>
<comment type="caution">
    <text evidence="3">The sequence shown here is derived from an EMBL/GenBank/DDBJ whole genome shotgun (WGS) entry which is preliminary data.</text>
</comment>
<feature type="domain" description="UBX" evidence="2">
    <location>
        <begin position="364"/>
        <end position="441"/>
    </location>
</feature>
<dbReference type="InterPro" id="IPR029071">
    <property type="entry name" value="Ubiquitin-like_domsf"/>
</dbReference>
<evidence type="ECO:0000313" key="3">
    <source>
        <dbReference type="EMBL" id="PIK46810.1"/>
    </source>
</evidence>
<accession>A0A2G8KFQ9</accession>
<dbReference type="Pfam" id="PF00789">
    <property type="entry name" value="UBX"/>
    <property type="match status" value="1"/>
</dbReference>
<dbReference type="InterPro" id="IPR001012">
    <property type="entry name" value="UBX_dom"/>
</dbReference>
<evidence type="ECO:0000256" key="1">
    <source>
        <dbReference type="SAM" id="MobiDB-lite"/>
    </source>
</evidence>
<dbReference type="EMBL" id="MRZV01000619">
    <property type="protein sequence ID" value="PIK46810.1"/>
    <property type="molecule type" value="Genomic_DNA"/>
</dbReference>
<feature type="compositionally biased region" description="Polar residues" evidence="1">
    <location>
        <begin position="114"/>
        <end position="128"/>
    </location>
</feature>
<dbReference type="AlphaFoldDB" id="A0A2G8KFQ9"/>
<protein>
    <recommendedName>
        <fullName evidence="2">UBX domain-containing protein</fullName>
    </recommendedName>
</protein>
<reference evidence="3 4" key="1">
    <citation type="journal article" date="2017" name="PLoS Biol.">
        <title>The sea cucumber genome provides insights into morphological evolution and visceral regeneration.</title>
        <authorList>
            <person name="Zhang X."/>
            <person name="Sun L."/>
            <person name="Yuan J."/>
            <person name="Sun Y."/>
            <person name="Gao Y."/>
            <person name="Zhang L."/>
            <person name="Li S."/>
            <person name="Dai H."/>
            <person name="Hamel J.F."/>
            <person name="Liu C."/>
            <person name="Yu Y."/>
            <person name="Liu S."/>
            <person name="Lin W."/>
            <person name="Guo K."/>
            <person name="Jin S."/>
            <person name="Xu P."/>
            <person name="Storey K.B."/>
            <person name="Huan P."/>
            <person name="Zhang T."/>
            <person name="Zhou Y."/>
            <person name="Zhang J."/>
            <person name="Lin C."/>
            <person name="Li X."/>
            <person name="Xing L."/>
            <person name="Huo D."/>
            <person name="Sun M."/>
            <person name="Wang L."/>
            <person name="Mercier A."/>
            <person name="Li F."/>
            <person name="Yang H."/>
            <person name="Xiang J."/>
        </authorList>
    </citation>
    <scope>NUCLEOTIDE SEQUENCE [LARGE SCALE GENOMIC DNA]</scope>
    <source>
        <strain evidence="3">Shaxun</strain>
        <tissue evidence="3">Muscle</tissue>
    </source>
</reference>
<feature type="region of interest" description="Disordered" evidence="1">
    <location>
        <begin position="546"/>
        <end position="581"/>
    </location>
</feature>
<keyword evidence="4" id="KW-1185">Reference proteome</keyword>
<organism evidence="3 4">
    <name type="scientific">Stichopus japonicus</name>
    <name type="common">Sea cucumber</name>
    <dbReference type="NCBI Taxonomy" id="307972"/>
    <lineage>
        <taxon>Eukaryota</taxon>
        <taxon>Metazoa</taxon>
        <taxon>Echinodermata</taxon>
        <taxon>Eleutherozoa</taxon>
        <taxon>Echinozoa</taxon>
        <taxon>Holothuroidea</taxon>
        <taxon>Aspidochirotacea</taxon>
        <taxon>Aspidochirotida</taxon>
        <taxon>Stichopodidae</taxon>
        <taxon>Apostichopus</taxon>
    </lineage>
</organism>